<organism evidence="2 3">
    <name type="scientific">Leuconostoc suionicum</name>
    <dbReference type="NCBI Taxonomy" id="1511761"/>
    <lineage>
        <taxon>Bacteria</taxon>
        <taxon>Bacillati</taxon>
        <taxon>Bacillota</taxon>
        <taxon>Bacilli</taxon>
        <taxon>Lactobacillales</taxon>
        <taxon>Lactobacillaceae</taxon>
        <taxon>Leuconostoc</taxon>
    </lineage>
</organism>
<dbReference type="Proteomes" id="UP000239237">
    <property type="component" value="Unassembled WGS sequence"/>
</dbReference>
<evidence type="ECO:0000313" key="2">
    <source>
        <dbReference type="EMBL" id="SPE07344.1"/>
    </source>
</evidence>
<evidence type="ECO:0000313" key="3">
    <source>
        <dbReference type="Proteomes" id="UP000237923"/>
    </source>
</evidence>
<dbReference type="Proteomes" id="UP000237923">
    <property type="component" value="Unassembled WGS sequence"/>
</dbReference>
<dbReference type="EMBL" id="OKQR01000001">
    <property type="protein sequence ID" value="SPD92065.1"/>
    <property type="molecule type" value="Genomic_DNA"/>
</dbReference>
<dbReference type="AlphaFoldDB" id="A0A2N9K9U2"/>
<accession>A0A2N9K9U2</accession>
<gene>
    <name evidence="1" type="ORF">LES8486_01066</name>
    <name evidence="2" type="ORF">LES9216_01213</name>
</gene>
<dbReference type="GeneID" id="99673593"/>
<dbReference type="RefSeq" id="WP_237048956.1">
    <property type="nucleotide sequence ID" value="NZ_AP017935.1"/>
</dbReference>
<reference evidence="1 4" key="2">
    <citation type="submission" date="2018-02" db="EMBL/GenBank/DDBJ databases">
        <authorList>
            <person name="Rodrigo-Torres L."/>
            <person name="Arahal R. D."/>
            <person name="Lucena T."/>
        </authorList>
    </citation>
    <scope>NUCLEOTIDE SEQUENCE [LARGE SCALE GENOMIC DNA]</scope>
    <source>
        <strain evidence="1 4">CECT 8486</strain>
    </source>
</reference>
<reference evidence="2 3" key="1">
    <citation type="submission" date="2018-02" db="EMBL/GenBank/DDBJ databases">
        <authorList>
            <person name="Cohen D.B."/>
            <person name="Kent A.D."/>
        </authorList>
    </citation>
    <scope>NUCLEOTIDE SEQUENCE [LARGE SCALE GENOMIC DNA]</scope>
    <source>
        <strain evidence="2 3">CECT 9216</strain>
    </source>
</reference>
<evidence type="ECO:0000313" key="1">
    <source>
        <dbReference type="EMBL" id="SPD92065.1"/>
    </source>
</evidence>
<protein>
    <submittedName>
        <fullName evidence="2">Uncharacterized protein</fullName>
    </submittedName>
</protein>
<name>A0A2N9K9U2_9LACO</name>
<proteinExistence type="predicted"/>
<evidence type="ECO:0000313" key="4">
    <source>
        <dbReference type="Proteomes" id="UP000239237"/>
    </source>
</evidence>
<dbReference type="EMBL" id="OKQU01000001">
    <property type="protein sequence ID" value="SPE07344.1"/>
    <property type="molecule type" value="Genomic_DNA"/>
</dbReference>
<sequence>MLKQIIQNKQSAFVLAESMLALILVSVCMSFEYEQVHQFHVHKSNLERKLKVAERERIDAINQWEESNEK</sequence>
<keyword evidence="4" id="KW-1185">Reference proteome</keyword>